<dbReference type="Pfam" id="PF05658">
    <property type="entry name" value="YadA_head"/>
    <property type="match status" value="12"/>
</dbReference>
<feature type="region of interest" description="Disordered" evidence="11">
    <location>
        <begin position="936"/>
        <end position="970"/>
    </location>
</feature>
<feature type="domain" description="Trimeric autotransporter adhesin YadA-like stalk" evidence="14">
    <location>
        <begin position="3232"/>
        <end position="3268"/>
    </location>
</feature>
<feature type="domain" description="Trimeric autotransporter adhesin YadA-like head" evidence="13">
    <location>
        <begin position="698"/>
        <end position="723"/>
    </location>
</feature>
<keyword evidence="7" id="KW-0732">Signal</keyword>
<feature type="domain" description="Trimeric autotransporter adhesin YadA-like head" evidence="13">
    <location>
        <begin position="769"/>
        <end position="790"/>
    </location>
</feature>
<protein>
    <submittedName>
        <fullName evidence="16">Uncharacterized protein</fullName>
    </submittedName>
</protein>
<accession>A0A2I1RFB4</accession>
<dbReference type="Gene3D" id="2.60.40.4050">
    <property type="match status" value="1"/>
</dbReference>
<evidence type="ECO:0000256" key="4">
    <source>
        <dbReference type="ARBA" id="ARBA00022448"/>
    </source>
</evidence>
<dbReference type="Gene3D" id="1.20.5.170">
    <property type="match status" value="4"/>
</dbReference>
<feature type="domain" description="Trimeric autotransporter adhesin YadA-like head" evidence="13">
    <location>
        <begin position="1402"/>
        <end position="1422"/>
    </location>
</feature>
<evidence type="ECO:0000256" key="11">
    <source>
        <dbReference type="SAM" id="MobiDB-lite"/>
    </source>
</evidence>
<dbReference type="Gene3D" id="3.30.1300.30">
    <property type="entry name" value="GSPII I/J protein-like"/>
    <property type="match status" value="1"/>
</dbReference>
<dbReference type="InterPro" id="IPR024973">
    <property type="entry name" value="ESPR"/>
</dbReference>
<dbReference type="Pfam" id="PF13018">
    <property type="entry name" value="ESPR"/>
    <property type="match status" value="1"/>
</dbReference>
<keyword evidence="4" id="KW-0813">Transport</keyword>
<evidence type="ECO:0000259" key="13">
    <source>
        <dbReference type="Pfam" id="PF05658"/>
    </source>
</evidence>
<dbReference type="RefSeq" id="WP_101965168.1">
    <property type="nucleotide sequence ID" value="NZ_PKJS01000021.1"/>
</dbReference>
<proteinExistence type="inferred from homology"/>
<evidence type="ECO:0000256" key="8">
    <source>
        <dbReference type="ARBA" id="ARBA00022927"/>
    </source>
</evidence>
<feature type="domain" description="Trimeric autotransporter adhesin YadA-like stalk" evidence="14">
    <location>
        <begin position="2503"/>
        <end position="2542"/>
    </location>
</feature>
<feature type="region of interest" description="Disordered" evidence="11">
    <location>
        <begin position="3003"/>
        <end position="3023"/>
    </location>
</feature>
<evidence type="ECO:0000313" key="17">
    <source>
        <dbReference type="Proteomes" id="UP000234914"/>
    </source>
</evidence>
<dbReference type="Proteomes" id="UP000234914">
    <property type="component" value="Unassembled WGS sequence"/>
</dbReference>
<dbReference type="SUPFAM" id="SSF101967">
    <property type="entry name" value="Adhesin YadA, collagen-binding domain"/>
    <property type="match status" value="13"/>
</dbReference>
<feature type="domain" description="Trimeric autotransporter adhesin YadA-like stalk" evidence="14">
    <location>
        <begin position="2860"/>
        <end position="2900"/>
    </location>
</feature>
<name>A0A2I1RFB4_FAUOS</name>
<dbReference type="InterPro" id="IPR008635">
    <property type="entry name" value="Coiled_stalk_dom"/>
</dbReference>
<dbReference type="Gene3D" id="2.150.10.10">
    <property type="entry name" value="Serralysin-like metalloprotease, C-terminal"/>
    <property type="match status" value="11"/>
</dbReference>
<feature type="domain" description="Trimeric autotransporter adhesin YadA-like C-terminal membrane anchor" evidence="12">
    <location>
        <begin position="3490"/>
        <end position="3550"/>
    </location>
</feature>
<feature type="domain" description="Trimeric autotransporter adhesin YadA-like head" evidence="13">
    <location>
        <begin position="266"/>
        <end position="288"/>
    </location>
</feature>
<feature type="domain" description="Trimeric autotransporter adhesin YadA-like stalk" evidence="14">
    <location>
        <begin position="2236"/>
        <end position="2278"/>
    </location>
</feature>
<organism evidence="16 17">
    <name type="scientific">Faucicola osloensis</name>
    <name type="common">Moraxella osloensis</name>
    <dbReference type="NCBI Taxonomy" id="34062"/>
    <lineage>
        <taxon>Bacteria</taxon>
        <taxon>Pseudomonadati</taxon>
        <taxon>Pseudomonadota</taxon>
        <taxon>Gammaproteobacteria</taxon>
        <taxon>Moraxellales</taxon>
        <taxon>Moraxellaceae</taxon>
        <taxon>Faucicola</taxon>
    </lineage>
</organism>
<feature type="compositionally biased region" description="Polar residues" evidence="11">
    <location>
        <begin position="936"/>
        <end position="946"/>
    </location>
</feature>
<feature type="compositionally biased region" description="Polar residues" evidence="11">
    <location>
        <begin position="953"/>
        <end position="968"/>
    </location>
</feature>
<dbReference type="InterPro" id="IPR045584">
    <property type="entry name" value="Pilin-like"/>
</dbReference>
<sequence length="3550" mass="357890">MNHIYKVIRCKTTGLFIAVAETAKSNGKSKNQTVGQTRKKNGIQQYAILMNASSNLKVFGVRKLAFALSMIFGIGIINHAQAQDLFVDGTLTVVGNTTVNGTLTVGGQTVATQTELQKKANQTDLDATNANVTANTNAIATKADKTALDTTNATVATKANQSDLDTTNKNVTANTNAIAAKADKTALDTTNATVATKANQSDLDTTNKNVTANTNAIATKADKTALDTTNNNVTNIQTSLNTLGVSSTLGGIKYFRVKSDQPDASATGTDSIAIGPNSVAKADNSVAVNGANVEQTATNAMSLGNQSTIGNGATNAISFGNRAKINDSATSAIALGDQATVGTNASGAIAIGQQATSQGGKNAIAFGTSAVTNSSNSIAMGTGAQANPYNTISIGTGAGVNQVVTTTGTQSEQLNIGVNAGQNVNGQKNIAIGSNSGKNVVGQANIAIGNNAGNHLVTEYNSLGENVSIGNNANNYGSDQPIRFATAVGAITQAQQSATAIGYHAQALGSGSVALGRDAVANSDSSIAIGKSATATYDNVALGTNSIATNTQGSGYLTGMASTNVVSVGSGNSTGIANRRIINVADGVADQDAATVAQLKKTKDAVVTQLTDQFKTIANNGNTTSEIKYDPVPKGNGTASITLKDSTTIGNVAAGSLDTDAVNVAQLNQVVNTNKAHFFSIDNDGVNSGKGNYNNDGATGLNSLAVGQDASANKERSIAFGNNVDSQQMGGIAIGTQYIYDPANNIDYKNTNAKTTTTKVNDNNGIDKYSMAIGAGANSQGSNSIAIGSLASTGYKDINSPNSVDRAIAVGYGAVSSNQSSTAIGDLAKTAGRQSISIGTNTETQGNNSGNIGYAGEFGANNHTVVNGTETYVLGNRNGKIKAQNTGVYGNDNVFSDTSPTGSTTTNLIVTGNRNQINQTADLDGQSVIGQRNITTDASNSQTYGNKNKVDATDSSIQGNNNTLTNKSVDGHIVGNSNSVDGRGGLALGTSNKTSAIQAITIGTLNNATATNAIAIGSNNNATGNQSISIGTGNTVVGNNSGAIGDPTTITGSGTYSVGNNNGTVTANNAGVFGNNNSLTGDNSRIVGNTNNVSGTNTFVMGNNVTATAANNVILGNSSSESSATTTNGVPTQVNNGTVNGITYGNFSGKATGIVSVGATGAERQIINVAPGKIASDSTDSINGSQLYAVASKLGEQVENTYFHVNTGTNAGTGNATTNLGKITDAAGAQATGALTAGINTIATGKSSVSIGDKAQAKADNDIAIGNLAGSGRGDKGSNFTAGTTFAAGTVYSGGTTQTVTSIATNNGISIGQNAGTNSTGVNNTMIGTAAGEQLFGDNTVTIGTNANNYRVNGFSNGQVNTNNNTVDALSGNTKNAANAVNRSRKSVAIGNNAMTYDDSNIAIGDGAKSLGASSIAMGTGARAGMAYATVGGVARGDGGSIAIGKNSVAPLEGDLSIGVNTGSRVNQNTIPAHQMTTTRNISVGYDVGGNVYGYTNTVIGTSSGSNIGTAAVPNYANVAIGDQVGKGIRGNNNVNIGYQGGNNITSNSNTSIGSRSGSHVSGANNVTTGTFSGNYVSGGDNWAAGVDSGTHLGVLSNASSLNINDNQFYAGSTQLVKRSATANVAAGKNAGQYINGSRNIAFGQNAGQYVGHKGTTFGAVSNNNIAMGEKAGQYIEGSDNFAVGLEAGRGTGTDATLTRHRSISQGFKANAYTNDSIAIGSNSVAGVQSANGAGKINAIAIGTGAQATGKQSISVGTGNVVSGDNSGAFGDPTTISGTGSYSVGNNNTIATNDTFVVGSNVTKTLDNSVFLGKDAAYTAKGASTDGVEKVSDAKVGGITYAGTSFAGQTPVGVVTVGDVGKERRIQNVAAGKIAATSTDAINGSQLYAVASKLGEQVENTYFHVNNGTNAGTGNATTNLGKITDAAGAQATGALAAGINTIATGKSSVSIGDKAQAKAVNAIAIGTVARVSGENSIARTVGENSIAIGAHQTVHGANSGSIGYAGKIYLAGDNRVTGSDLNTTEIWGTGTYSVGNTNGSTRSNESGIFGNDNVIRGKENVRIVGNKNKVSSHNPPNVHWTQISLKDVYITGHNNEVDGAAKPMENSKNLFIMGAANKIGTGPDGDEGLTITDSYVIGTNNTINTSNTASDSADPSNPAAQVGKGFFILGNNVTATKENSVYLGTDAAYTAKGASTDGDGAVTEPVTVGGTLTYGDFAGKTPVGVVTVGDVGKERRIQNVAAGLISATSTDAINGSQLYATNAKLGNVANTVVENFGGNATLNPDGNITYTNIGNTGKDNIHDAIQAATTVVKAGTNVVVDEATNKTTGQKEYTVNAWDTTVSAAADSAVTVTPTIDDTKRTRAYEVTVNTDGNTIKVENGKLTANTTPLTNTDGKVNTPAAPDALATAGDIANAINNSGWKATSGATGSGVVDGTTEELINPSETVKFQAGDNMVLNQAENVFTYSLNKDININSVQFNNGPKITNDGDNIKVGDKDGNATKITNVAAGVDATDAVNVSQLKGAVDALGGGAAINTDGTIKAPTYNITNPANGTVTAANNVGDALKGLNDAVNSPLTFKGDSGEFNRNLGQTTTVKGGITDTAKLSDNNIGVVAKDGTLDIKLAKDIAVDSVKTGDTTVNTYGVSIANADPNKVVSLTASGLNNGNNRITNVAAGQAGTDAVNKDQLDKAQAAATTKVKEADGIKVVPTTNADDSTTYTVSAKTDGTTTKIDDNGNIAAVTTTFKPSDDGKVGAPVGNGDSLVTANTVADAINNSGWKATSGATGSGVVDGTTEELINPSETVTFQAGDNMVLNQAGNVFTYSLNKDININSVQFNDGPKITNDGDNIKVGDKDGNATKITNVKAGEADTDAVNVSQLKEAANNLVTTGFNIADGKGGNDNVKLGETVTFTDPAGNIITTVTDNKVEFGLNSTLSVGKDGEPGKVGIKGADGKDAISLNGEDGTIGLKGADGKDGISLNGKDGTIGINGKDGANATLTVEKAKPALDGKDGQNGEDGQTRIVYTKPNGSKEEVATLNDGLNFKADDGSIVAKKLNETLEIVGGADKDKLTDNNIGVNNKDGKLTVQLAKDLKGIDSITVNNGPVISGNGIDMKGDKITNVKAGTEDNDAVNVSQLKAVEATANQGWNLTTNGKADSKSNVKPGDTVDFANTDRNVKIENTGNNVTVNLNKDIDLTKDGSVTIGDTKVNNDGLTIVGGPSVTKSGIDAGDKKITKLADGEISATSKDAVNGSQLYTLQQAAVAAKTEVKAGDNVEVKKESGGNGQDIYTVSAKDTSASVTAGSDAITVNKADPKKVGTVDVTDYKVDLSQATKDNIQKGVDAKDIVDNKGLTFAGDNNSSTEVQKLGSTVNVNGDSNITTQASGNTVKVTLNPNVTVESLTATNSVNVGSGGAQVALTTNVGKDGVRELSVGSANAPTRITNVAPGVDATDAVNMNQLKDFGYNLGNKIDKVGDEANAGVSSAMAMAALPQAYIPGKSMATGGMATYNGQGAVAVGISKLSDNGRWVLKISGSADTEGNVGGAVGAGFHF</sequence>
<feature type="domain" description="Trimeric autotransporter adhesin YadA-like stalk" evidence="14">
    <location>
        <begin position="649"/>
        <end position="688"/>
    </location>
</feature>
<dbReference type="Gene3D" id="6.10.250.2040">
    <property type="match status" value="3"/>
</dbReference>
<comment type="subcellular location">
    <subcellularLocation>
        <location evidence="2">Cell outer membrane</location>
    </subcellularLocation>
    <subcellularLocation>
        <location evidence="1">Cell surface</location>
    </subcellularLocation>
</comment>
<feature type="domain" description="Trimeric autotransporter adhesin YadA-like stalk" evidence="14">
    <location>
        <begin position="1165"/>
        <end position="1201"/>
    </location>
</feature>
<dbReference type="GO" id="GO:0009986">
    <property type="term" value="C:cell surface"/>
    <property type="evidence" value="ECO:0007669"/>
    <property type="project" value="UniProtKB-SubCell"/>
</dbReference>
<evidence type="ECO:0000256" key="5">
    <source>
        <dbReference type="ARBA" id="ARBA00022452"/>
    </source>
</evidence>
<dbReference type="InterPro" id="IPR011049">
    <property type="entry name" value="Serralysin-like_metalloprot_C"/>
</dbReference>
<feature type="domain" description="Trimeric autotransporter adhesin YadA-like head" evidence="13">
    <location>
        <begin position="1735"/>
        <end position="1759"/>
    </location>
</feature>
<feature type="domain" description="Trimeric autotransporter adhesin YadA-like head" evidence="13">
    <location>
        <begin position="1008"/>
        <end position="1033"/>
    </location>
</feature>
<dbReference type="GO" id="GO:0015031">
    <property type="term" value="P:protein transport"/>
    <property type="evidence" value="ECO:0007669"/>
    <property type="project" value="UniProtKB-KW"/>
</dbReference>
<dbReference type="Pfam" id="PF03895">
    <property type="entry name" value="YadA_anchor"/>
    <property type="match status" value="1"/>
</dbReference>
<dbReference type="GO" id="GO:0009279">
    <property type="term" value="C:cell outer membrane"/>
    <property type="evidence" value="ECO:0007669"/>
    <property type="project" value="UniProtKB-SubCell"/>
</dbReference>
<feature type="domain" description="Trimeric autotransporter adhesin YadA-like stalk" evidence="14">
    <location>
        <begin position="3117"/>
        <end position="3156"/>
    </location>
</feature>
<evidence type="ECO:0000256" key="3">
    <source>
        <dbReference type="ARBA" id="ARBA00005848"/>
    </source>
</evidence>
<dbReference type="Pfam" id="PF05662">
    <property type="entry name" value="YadA_stalk"/>
    <property type="match status" value="11"/>
</dbReference>
<keyword evidence="10" id="KW-0998">Cell outer membrane</keyword>
<feature type="domain" description="Trimeric autotransporter adhesin YadA-like head" evidence="13">
    <location>
        <begin position="806"/>
        <end position="826"/>
    </location>
</feature>
<dbReference type="CDD" id="cd12820">
    <property type="entry name" value="LbR_YadA-like"/>
    <property type="match status" value="1"/>
</dbReference>
<feature type="domain" description="Trimeric autotransporter adhesin YadA-like head" evidence="13">
    <location>
        <begin position="1243"/>
        <end position="1268"/>
    </location>
</feature>
<evidence type="ECO:0000256" key="6">
    <source>
        <dbReference type="ARBA" id="ARBA00022692"/>
    </source>
</evidence>
<feature type="domain" description="Trimeric autotransporter adhesin YadA-like head" evidence="13">
    <location>
        <begin position="1957"/>
        <end position="1978"/>
    </location>
</feature>
<evidence type="ECO:0000259" key="14">
    <source>
        <dbReference type="Pfam" id="PF05662"/>
    </source>
</evidence>
<feature type="domain" description="Trimeric autotransporter adhesin YadA-like stalk" evidence="14">
    <location>
        <begin position="1865"/>
        <end position="1901"/>
    </location>
</feature>
<evidence type="ECO:0000313" key="16">
    <source>
        <dbReference type="EMBL" id="PKZ67824.1"/>
    </source>
</evidence>
<evidence type="ECO:0000259" key="15">
    <source>
        <dbReference type="Pfam" id="PF13018"/>
    </source>
</evidence>
<evidence type="ECO:0000256" key="7">
    <source>
        <dbReference type="ARBA" id="ARBA00022729"/>
    </source>
</evidence>
<feature type="domain" description="ESPR" evidence="15">
    <location>
        <begin position="1"/>
        <end position="36"/>
    </location>
</feature>
<feature type="domain" description="Trimeric autotransporter adhesin YadA-like head" evidence="13">
    <location>
        <begin position="496"/>
        <end position="519"/>
    </location>
</feature>
<dbReference type="Gene3D" id="6.20.50.100">
    <property type="match status" value="3"/>
</dbReference>
<feature type="compositionally biased region" description="Basic and acidic residues" evidence="11">
    <location>
        <begin position="3003"/>
        <end position="3013"/>
    </location>
</feature>
<evidence type="ECO:0000256" key="1">
    <source>
        <dbReference type="ARBA" id="ARBA00004241"/>
    </source>
</evidence>
<feature type="domain" description="Trimeric autotransporter adhesin YadA-like stalk" evidence="14">
    <location>
        <begin position="3439"/>
        <end position="3477"/>
    </location>
</feature>
<gene>
    <name evidence="16" type="ORF">CYJ96_11760</name>
</gene>
<keyword evidence="9" id="KW-0472">Membrane</keyword>
<comment type="caution">
    <text evidence="16">The sequence shown here is derived from an EMBL/GenBank/DDBJ whole genome shotgun (WGS) entry which is preliminary data.</text>
</comment>
<feature type="domain" description="Trimeric autotransporter adhesin YadA-like stalk" evidence="14">
    <location>
        <begin position="2669"/>
        <end position="2703"/>
    </location>
</feature>
<evidence type="ECO:0000256" key="9">
    <source>
        <dbReference type="ARBA" id="ARBA00023136"/>
    </source>
</evidence>
<keyword evidence="5" id="KW-1134">Transmembrane beta strand</keyword>
<dbReference type="EMBL" id="PKJS01000021">
    <property type="protein sequence ID" value="PKZ67824.1"/>
    <property type="molecule type" value="Genomic_DNA"/>
</dbReference>
<reference evidence="16 17" key="1">
    <citation type="submission" date="2017-12" db="EMBL/GenBank/DDBJ databases">
        <title>Phylogenetic diversity of female urinary microbiome.</title>
        <authorList>
            <person name="Thomas-White K."/>
            <person name="Wolfe A.J."/>
        </authorList>
    </citation>
    <scope>NUCLEOTIDE SEQUENCE [LARGE SCALE GENOMIC DNA]</scope>
    <source>
        <strain evidence="16 17">UMB0416</strain>
    </source>
</reference>
<comment type="similarity">
    <text evidence="3">Belongs to the autotransporter-2 (AT-2) (TC 1.B.40) family.</text>
</comment>
<feature type="domain" description="Trimeric autotransporter adhesin YadA-like head" evidence="13">
    <location>
        <begin position="1702"/>
        <end position="1724"/>
    </location>
</feature>
<keyword evidence="8" id="KW-0653">Protein transport</keyword>
<evidence type="ECO:0000256" key="2">
    <source>
        <dbReference type="ARBA" id="ARBA00004442"/>
    </source>
</evidence>
<dbReference type="SUPFAM" id="SSF54523">
    <property type="entry name" value="Pili subunits"/>
    <property type="match status" value="1"/>
</dbReference>
<evidence type="ECO:0000259" key="12">
    <source>
        <dbReference type="Pfam" id="PF03895"/>
    </source>
</evidence>
<keyword evidence="6" id="KW-0812">Transmembrane</keyword>
<dbReference type="InterPro" id="IPR005594">
    <property type="entry name" value="YadA_C"/>
</dbReference>
<evidence type="ECO:0000256" key="10">
    <source>
        <dbReference type="ARBA" id="ARBA00023237"/>
    </source>
</evidence>
<dbReference type="InterPro" id="IPR008640">
    <property type="entry name" value="Adhesin_Head_dom"/>
</dbReference>
<feature type="domain" description="Trimeric autotransporter adhesin YadA-like head" evidence="13">
    <location>
        <begin position="360"/>
        <end position="384"/>
    </location>
</feature>
<feature type="domain" description="Trimeric autotransporter adhesin YadA-like stalk" evidence="14">
    <location>
        <begin position="580"/>
        <end position="620"/>
    </location>
</feature>